<dbReference type="InterPro" id="IPR052780">
    <property type="entry name" value="AAA_Catabolism_Regulators"/>
</dbReference>
<dbReference type="Gene3D" id="4.10.240.10">
    <property type="entry name" value="Zn(2)-C6 fungal-type DNA-binding domain"/>
    <property type="match status" value="1"/>
</dbReference>
<feature type="compositionally biased region" description="Polar residues" evidence="6">
    <location>
        <begin position="81"/>
        <end position="94"/>
    </location>
</feature>
<feature type="domain" description="Zn(2)-C6 fungal-type" evidence="7">
    <location>
        <begin position="12"/>
        <end position="48"/>
    </location>
</feature>
<accession>A0A1L9PKI2</accession>
<dbReference type="PROSITE" id="PS50048">
    <property type="entry name" value="ZN2_CY6_FUNGAL_2"/>
    <property type="match status" value="1"/>
</dbReference>
<dbReference type="SMART" id="SM00066">
    <property type="entry name" value="GAL4"/>
    <property type="match status" value="1"/>
</dbReference>
<keyword evidence="5" id="KW-0539">Nucleus</keyword>
<dbReference type="PANTHER" id="PTHR31644:SF1">
    <property type="entry name" value="ZN(II)2CYS6 TRANSCRIPTION FACTOR (EUROFUNG)"/>
    <property type="match status" value="1"/>
</dbReference>
<dbReference type="RefSeq" id="XP_040667799.1">
    <property type="nucleotide sequence ID" value="XM_040806963.1"/>
</dbReference>
<reference evidence="9" key="1">
    <citation type="journal article" date="2017" name="Genome Biol.">
        <title>Comparative genomics reveals high biological diversity and specific adaptations in the industrially and medically important fungal genus Aspergillus.</title>
        <authorList>
            <person name="de Vries R.P."/>
            <person name="Riley R."/>
            <person name="Wiebenga A."/>
            <person name="Aguilar-Osorio G."/>
            <person name="Amillis S."/>
            <person name="Uchima C.A."/>
            <person name="Anderluh G."/>
            <person name="Asadollahi M."/>
            <person name="Askin M."/>
            <person name="Barry K."/>
            <person name="Battaglia E."/>
            <person name="Bayram O."/>
            <person name="Benocci T."/>
            <person name="Braus-Stromeyer S.A."/>
            <person name="Caldana C."/>
            <person name="Canovas D."/>
            <person name="Cerqueira G.C."/>
            <person name="Chen F."/>
            <person name="Chen W."/>
            <person name="Choi C."/>
            <person name="Clum A."/>
            <person name="Dos Santos R.A."/>
            <person name="Damasio A.R."/>
            <person name="Diallinas G."/>
            <person name="Emri T."/>
            <person name="Fekete E."/>
            <person name="Flipphi M."/>
            <person name="Freyberg S."/>
            <person name="Gallo A."/>
            <person name="Gournas C."/>
            <person name="Habgood R."/>
            <person name="Hainaut M."/>
            <person name="Harispe M.L."/>
            <person name="Henrissat B."/>
            <person name="Hilden K.S."/>
            <person name="Hope R."/>
            <person name="Hossain A."/>
            <person name="Karabika E."/>
            <person name="Karaffa L."/>
            <person name="Karanyi Z."/>
            <person name="Krasevec N."/>
            <person name="Kuo A."/>
            <person name="Kusch H."/>
            <person name="LaButti K."/>
            <person name="Lagendijk E.L."/>
            <person name="Lapidus A."/>
            <person name="Levasseur A."/>
            <person name="Lindquist E."/>
            <person name="Lipzen A."/>
            <person name="Logrieco A.F."/>
            <person name="MacCabe A."/>
            <person name="Maekelae M.R."/>
            <person name="Malavazi I."/>
            <person name="Melin P."/>
            <person name="Meyer V."/>
            <person name="Mielnichuk N."/>
            <person name="Miskei M."/>
            <person name="Molnar A.P."/>
            <person name="Mule G."/>
            <person name="Ngan C.Y."/>
            <person name="Orejas M."/>
            <person name="Orosz E."/>
            <person name="Ouedraogo J.P."/>
            <person name="Overkamp K.M."/>
            <person name="Park H.-S."/>
            <person name="Perrone G."/>
            <person name="Piumi F."/>
            <person name="Punt P.J."/>
            <person name="Ram A.F."/>
            <person name="Ramon A."/>
            <person name="Rauscher S."/>
            <person name="Record E."/>
            <person name="Riano-Pachon D.M."/>
            <person name="Robert V."/>
            <person name="Roehrig J."/>
            <person name="Ruller R."/>
            <person name="Salamov A."/>
            <person name="Salih N.S."/>
            <person name="Samson R.A."/>
            <person name="Sandor E."/>
            <person name="Sanguinetti M."/>
            <person name="Schuetze T."/>
            <person name="Sepcic K."/>
            <person name="Shelest E."/>
            <person name="Sherlock G."/>
            <person name="Sophianopoulou V."/>
            <person name="Squina F.M."/>
            <person name="Sun H."/>
            <person name="Susca A."/>
            <person name="Todd R.B."/>
            <person name="Tsang A."/>
            <person name="Unkles S.E."/>
            <person name="van de Wiele N."/>
            <person name="van Rossen-Uffink D."/>
            <person name="Oliveira J.V."/>
            <person name="Vesth T.C."/>
            <person name="Visser J."/>
            <person name="Yu J.-H."/>
            <person name="Zhou M."/>
            <person name="Andersen M.R."/>
            <person name="Archer D.B."/>
            <person name="Baker S.E."/>
            <person name="Benoit I."/>
            <person name="Brakhage A.A."/>
            <person name="Braus G.H."/>
            <person name="Fischer R."/>
            <person name="Frisvad J.C."/>
            <person name="Goldman G.H."/>
            <person name="Houbraken J."/>
            <person name="Oakley B."/>
            <person name="Pocsi I."/>
            <person name="Scazzocchio C."/>
            <person name="Seiboth B."/>
            <person name="vanKuyk P.A."/>
            <person name="Wortman J."/>
            <person name="Dyer P.S."/>
            <person name="Grigoriev I.V."/>
        </authorList>
    </citation>
    <scope>NUCLEOTIDE SEQUENCE [LARGE SCALE GENOMIC DNA]</scope>
    <source>
        <strain evidence="9">CBS 583.65</strain>
    </source>
</reference>
<evidence type="ECO:0000256" key="6">
    <source>
        <dbReference type="SAM" id="MobiDB-lite"/>
    </source>
</evidence>
<evidence type="ECO:0000259" key="7">
    <source>
        <dbReference type="PROSITE" id="PS50048"/>
    </source>
</evidence>
<name>A0A1L9PKI2_ASPVE</name>
<evidence type="ECO:0000256" key="5">
    <source>
        <dbReference type="ARBA" id="ARBA00023242"/>
    </source>
</evidence>
<dbReference type="GO" id="GO:0006351">
    <property type="term" value="P:DNA-templated transcription"/>
    <property type="evidence" value="ECO:0007669"/>
    <property type="project" value="InterPro"/>
</dbReference>
<keyword evidence="4" id="KW-0804">Transcription</keyword>
<dbReference type="Pfam" id="PF00172">
    <property type="entry name" value="Zn_clus"/>
    <property type="match status" value="1"/>
</dbReference>
<dbReference type="GeneID" id="63722474"/>
<proteinExistence type="predicted"/>
<keyword evidence="1" id="KW-0479">Metal-binding</keyword>
<dbReference type="GO" id="GO:0003677">
    <property type="term" value="F:DNA binding"/>
    <property type="evidence" value="ECO:0007669"/>
    <property type="project" value="UniProtKB-KW"/>
</dbReference>
<keyword evidence="2" id="KW-0805">Transcription regulation</keyword>
<evidence type="ECO:0000256" key="3">
    <source>
        <dbReference type="ARBA" id="ARBA00023125"/>
    </source>
</evidence>
<dbReference type="PROSITE" id="PS00463">
    <property type="entry name" value="ZN2_CY6_FUNGAL_1"/>
    <property type="match status" value="1"/>
</dbReference>
<keyword evidence="9" id="KW-1185">Reference proteome</keyword>
<dbReference type="VEuPathDB" id="FungiDB:ASPVEDRAFT_132807"/>
<evidence type="ECO:0000256" key="1">
    <source>
        <dbReference type="ARBA" id="ARBA00022723"/>
    </source>
</evidence>
<dbReference type="GO" id="GO:0000981">
    <property type="term" value="F:DNA-binding transcription factor activity, RNA polymerase II-specific"/>
    <property type="evidence" value="ECO:0007669"/>
    <property type="project" value="InterPro"/>
</dbReference>
<dbReference type="CDD" id="cd12148">
    <property type="entry name" value="fungal_TF_MHR"/>
    <property type="match status" value="1"/>
</dbReference>
<evidence type="ECO:0000313" key="9">
    <source>
        <dbReference type="Proteomes" id="UP000184073"/>
    </source>
</evidence>
<organism evidence="8 9">
    <name type="scientific">Aspergillus versicolor CBS 583.65</name>
    <dbReference type="NCBI Taxonomy" id="1036611"/>
    <lineage>
        <taxon>Eukaryota</taxon>
        <taxon>Fungi</taxon>
        <taxon>Dikarya</taxon>
        <taxon>Ascomycota</taxon>
        <taxon>Pezizomycotina</taxon>
        <taxon>Eurotiomycetes</taxon>
        <taxon>Eurotiomycetidae</taxon>
        <taxon>Eurotiales</taxon>
        <taxon>Aspergillaceae</taxon>
        <taxon>Aspergillus</taxon>
        <taxon>Aspergillus subgen. Nidulantes</taxon>
    </lineage>
</organism>
<dbReference type="CDD" id="cd00067">
    <property type="entry name" value="GAL4"/>
    <property type="match status" value="1"/>
</dbReference>
<dbReference type="STRING" id="1036611.A0A1L9PKI2"/>
<dbReference type="AlphaFoldDB" id="A0A1L9PKI2"/>
<dbReference type="SMART" id="SM00906">
    <property type="entry name" value="Fungal_trans"/>
    <property type="match status" value="1"/>
</dbReference>
<dbReference type="Proteomes" id="UP000184073">
    <property type="component" value="Unassembled WGS sequence"/>
</dbReference>
<sequence>MTKGLGLRQYRACVRCRSRKTRCDLRGIGDSNKPPCVKCNREGAECVLATSRRGGDYSHLRRQKGRPAQRQQDEEPALSTPPISSPGNGSLHSTSGDHVHDNLQNPSDALLILANAAGQPEDQFQAQAGSDNPYLLDRNARNLSLSIPGNRHIQPSGRMGDISAAAGGKDACISHPLIDNGIIFLPLLLELLSSYRNSYHQFFPIAPKSVLNPDNIKQTLQQEPFLTTAILAVATKDRPDQSTRHNSICDHLHQRILDVVLGVPDTRHVGCVEGLLLLGEWTLLNLSQADDGGGEAAWSIIGLAVRLAYRLRLEDSGFRGEGNELDPMAQRKRLAWTLTYLSDRQISIRMGQAFWCRGPALSVRFIAQDFPSLQPQSRPPFCEDYASWIQAQVELTTLFGNAHDILFASKSRTVELITRGDYVKYIDDTGKAMAAWKCAWRGIAVSSALSGCLTIMLEYLRLYVNAFAFQAVLYRASRPTVNPNSSPEVCVSSKLCFPDSTMASADARHIYEALDAAESLLRVFVEEFDETQLRCMPTRFYLYEIHSAVFLYKTHASGAIPQSRHGHTISLIQRFITVLQTTAISESHIASRYARLLHHLWFQRPHSPPDDPISDSCGIRPNTDTPFGAVDGPIVDASYGASLLEDIGVGSDALEGAEWMDGLFSMPPAFPYDLSMFLKQAEGAEFPPL</sequence>
<evidence type="ECO:0000256" key="4">
    <source>
        <dbReference type="ARBA" id="ARBA00023163"/>
    </source>
</evidence>
<dbReference type="Pfam" id="PF04082">
    <property type="entry name" value="Fungal_trans"/>
    <property type="match status" value="1"/>
</dbReference>
<keyword evidence="3" id="KW-0238">DNA-binding</keyword>
<protein>
    <recommendedName>
        <fullName evidence="7">Zn(2)-C6 fungal-type domain-containing protein</fullName>
    </recommendedName>
</protein>
<feature type="region of interest" description="Disordered" evidence="6">
    <location>
        <begin position="55"/>
        <end position="102"/>
    </location>
</feature>
<dbReference type="EMBL" id="KV878129">
    <property type="protein sequence ID" value="OJJ02037.1"/>
    <property type="molecule type" value="Genomic_DNA"/>
</dbReference>
<dbReference type="SUPFAM" id="SSF57701">
    <property type="entry name" value="Zn2/Cys6 DNA-binding domain"/>
    <property type="match status" value="1"/>
</dbReference>
<evidence type="ECO:0000256" key="2">
    <source>
        <dbReference type="ARBA" id="ARBA00023015"/>
    </source>
</evidence>
<dbReference type="InterPro" id="IPR007219">
    <property type="entry name" value="XnlR_reg_dom"/>
</dbReference>
<gene>
    <name evidence="8" type="ORF">ASPVEDRAFT_132807</name>
</gene>
<dbReference type="GO" id="GO:0005634">
    <property type="term" value="C:nucleus"/>
    <property type="evidence" value="ECO:0007669"/>
    <property type="project" value="TreeGrafter"/>
</dbReference>
<dbReference type="InterPro" id="IPR036864">
    <property type="entry name" value="Zn2-C6_fun-type_DNA-bd_sf"/>
</dbReference>
<dbReference type="OrthoDB" id="5818554at2759"/>
<evidence type="ECO:0000313" key="8">
    <source>
        <dbReference type="EMBL" id="OJJ02037.1"/>
    </source>
</evidence>
<dbReference type="GO" id="GO:0008270">
    <property type="term" value="F:zinc ion binding"/>
    <property type="evidence" value="ECO:0007669"/>
    <property type="project" value="InterPro"/>
</dbReference>
<dbReference type="InterPro" id="IPR001138">
    <property type="entry name" value="Zn2Cys6_DnaBD"/>
</dbReference>
<dbReference type="PANTHER" id="PTHR31644">
    <property type="entry name" value="TRANSCRIPTIONAL ACTIVATOR ARO80-RELATED"/>
    <property type="match status" value="1"/>
</dbReference>